<evidence type="ECO:0000259" key="4">
    <source>
        <dbReference type="PROSITE" id="PS51186"/>
    </source>
</evidence>
<proteinExistence type="inferred from homology"/>
<keyword evidence="1" id="KW-0808">Transferase</keyword>
<dbReference type="Gene3D" id="3.40.630.30">
    <property type="match status" value="1"/>
</dbReference>
<evidence type="ECO:0000256" key="1">
    <source>
        <dbReference type="ARBA" id="ARBA00022679"/>
    </source>
</evidence>
<dbReference type="InterPro" id="IPR051531">
    <property type="entry name" value="N-acetyltransferase"/>
</dbReference>
<dbReference type="AlphaFoldDB" id="A0A9X4KMN7"/>
<accession>A0A9X4KMN7</accession>
<dbReference type="InterPro" id="IPR000182">
    <property type="entry name" value="GNAT_dom"/>
</dbReference>
<dbReference type="RefSeq" id="WP_277568557.1">
    <property type="nucleotide sequence ID" value="NZ_JAPDHZ010000008.1"/>
</dbReference>
<evidence type="ECO:0000256" key="2">
    <source>
        <dbReference type="ARBA" id="ARBA00023315"/>
    </source>
</evidence>
<dbReference type="InterPro" id="IPR016181">
    <property type="entry name" value="Acyl_CoA_acyltransferase"/>
</dbReference>
<feature type="domain" description="N-acetyltransferase" evidence="4">
    <location>
        <begin position="7"/>
        <end position="164"/>
    </location>
</feature>
<reference evidence="5 6" key="1">
    <citation type="submission" date="2022-10" db="EMBL/GenBank/DDBJ databases">
        <title>Comparative genomic analysis of Cohnella hashimotonis sp. nov., isolated from the International Space Station.</title>
        <authorList>
            <person name="Simpson A."/>
            <person name="Venkateswaran K."/>
        </authorList>
    </citation>
    <scope>NUCLEOTIDE SEQUENCE [LARGE SCALE GENOMIC DNA]</scope>
    <source>
        <strain evidence="5 6">DSM 18997</strain>
    </source>
</reference>
<evidence type="ECO:0000313" key="5">
    <source>
        <dbReference type="EMBL" id="MDG0794833.1"/>
    </source>
</evidence>
<name>A0A9X4KMN7_9BACL</name>
<dbReference type="PROSITE" id="PS51186">
    <property type="entry name" value="GNAT"/>
    <property type="match status" value="1"/>
</dbReference>
<dbReference type="EMBL" id="JAPDHZ010000008">
    <property type="protein sequence ID" value="MDG0794833.1"/>
    <property type="molecule type" value="Genomic_DNA"/>
</dbReference>
<dbReference type="CDD" id="cd04301">
    <property type="entry name" value="NAT_SF"/>
    <property type="match status" value="1"/>
</dbReference>
<dbReference type="PANTHER" id="PTHR43792:SF8">
    <property type="entry name" value="[RIBOSOMAL PROTEIN US5]-ALANINE N-ACETYLTRANSFERASE"/>
    <property type="match status" value="1"/>
</dbReference>
<dbReference type="PANTHER" id="PTHR43792">
    <property type="entry name" value="GNAT FAMILY, PUTATIVE (AFU_ORTHOLOGUE AFUA_3G00765)-RELATED-RELATED"/>
    <property type="match status" value="1"/>
</dbReference>
<dbReference type="Proteomes" id="UP001153387">
    <property type="component" value="Unassembled WGS sequence"/>
</dbReference>
<comment type="caution">
    <text evidence="5">The sequence shown here is derived from an EMBL/GenBank/DDBJ whole genome shotgun (WGS) entry which is preliminary data.</text>
</comment>
<organism evidence="5 6">
    <name type="scientific">Cohnella ginsengisoli</name>
    <dbReference type="NCBI Taxonomy" id="425004"/>
    <lineage>
        <taxon>Bacteria</taxon>
        <taxon>Bacillati</taxon>
        <taxon>Bacillota</taxon>
        <taxon>Bacilli</taxon>
        <taxon>Bacillales</taxon>
        <taxon>Paenibacillaceae</taxon>
        <taxon>Cohnella</taxon>
    </lineage>
</organism>
<keyword evidence="6" id="KW-1185">Reference proteome</keyword>
<evidence type="ECO:0000256" key="3">
    <source>
        <dbReference type="ARBA" id="ARBA00038502"/>
    </source>
</evidence>
<evidence type="ECO:0000313" key="6">
    <source>
        <dbReference type="Proteomes" id="UP001153387"/>
    </source>
</evidence>
<protein>
    <submittedName>
        <fullName evidence="5">GNAT family N-acetyltransferase</fullName>
    </submittedName>
</protein>
<comment type="similarity">
    <text evidence="3">Belongs to the acetyltransferase family. RimJ subfamily.</text>
</comment>
<keyword evidence="2" id="KW-0012">Acyltransferase</keyword>
<gene>
    <name evidence="5" type="ORF">OMP38_31400</name>
</gene>
<dbReference type="SUPFAM" id="SSF55729">
    <property type="entry name" value="Acyl-CoA N-acyltransferases (Nat)"/>
    <property type="match status" value="1"/>
</dbReference>
<sequence length="168" mass="18600">MNERTLVEIVPWSAGHLELLHRMNAPEMTEHLGGPETEAQVAERHERYMRIAEKGAGRMFAVVLLPGQELVGTVGYWDRTWQGEQVCEMGWGILPAYQGKGIATAAVAQAIEAVRAEGARREIHAYPGAGNPASNAVCRKLGFALIGEIEFEYPPGSWMRCNDWRLAL</sequence>
<dbReference type="GO" id="GO:0008999">
    <property type="term" value="F:protein-N-terminal-alanine acetyltransferase activity"/>
    <property type="evidence" value="ECO:0007669"/>
    <property type="project" value="TreeGrafter"/>
</dbReference>
<dbReference type="GO" id="GO:0005737">
    <property type="term" value="C:cytoplasm"/>
    <property type="evidence" value="ECO:0007669"/>
    <property type="project" value="TreeGrafter"/>
</dbReference>
<dbReference type="Pfam" id="PF13302">
    <property type="entry name" value="Acetyltransf_3"/>
    <property type="match status" value="1"/>
</dbReference>